<name>A0A9P9DV94_9PLEO</name>
<accession>A0A9P9DV94</accession>
<feature type="region of interest" description="Disordered" evidence="1">
    <location>
        <begin position="124"/>
        <end position="143"/>
    </location>
</feature>
<proteinExistence type="predicted"/>
<feature type="compositionally biased region" description="Basic and acidic residues" evidence="1">
    <location>
        <begin position="193"/>
        <end position="208"/>
    </location>
</feature>
<comment type="caution">
    <text evidence="2">The sequence shown here is derived from an EMBL/GenBank/DDBJ whole genome shotgun (WGS) entry which is preliminary data.</text>
</comment>
<feature type="compositionally biased region" description="Basic and acidic residues" evidence="1">
    <location>
        <begin position="259"/>
        <end position="270"/>
    </location>
</feature>
<feature type="compositionally biased region" description="Polar residues" evidence="1">
    <location>
        <begin position="156"/>
        <end position="166"/>
    </location>
</feature>
<dbReference type="EMBL" id="JAGMWT010000007">
    <property type="protein sequence ID" value="KAH7125171.1"/>
    <property type="molecule type" value="Genomic_DNA"/>
</dbReference>
<feature type="region of interest" description="Disordered" evidence="1">
    <location>
        <begin position="352"/>
        <end position="463"/>
    </location>
</feature>
<feature type="compositionally biased region" description="Basic and acidic residues" evidence="1">
    <location>
        <begin position="364"/>
        <end position="382"/>
    </location>
</feature>
<gene>
    <name evidence="2" type="ORF">B0J11DRAFT_550022</name>
</gene>
<dbReference type="GO" id="GO:0003729">
    <property type="term" value="F:mRNA binding"/>
    <property type="evidence" value="ECO:0007669"/>
    <property type="project" value="InterPro"/>
</dbReference>
<dbReference type="OrthoDB" id="422106at2759"/>
<feature type="compositionally biased region" description="Basic and acidic residues" evidence="1">
    <location>
        <begin position="229"/>
        <end position="245"/>
    </location>
</feature>
<feature type="compositionally biased region" description="Basic residues" evidence="1">
    <location>
        <begin position="298"/>
        <end position="314"/>
    </location>
</feature>
<sequence length="480" mass="55076">MVDMDTNMMDVDYDIEIDADPGIDVLQVQEPTLTVQHAQVSNGTDEKPAAYYESLEVLAPVPELLNLQGVDQFGPNAPMDYALEYYPQAKPSHIRWINDNSCNLEFENARDAADALAALTHPDEGDAANIPAQTSRKAQYYSGQPGSELMIREANTGDQKQRNAAQRSRYYKENPQLKERDRERGERGRRRPHYLDYDEVDTNKKSFDESMYDDPPTSNIDTGRARRQQNPDRRDRGRQDRDVDSYRPGSSRYAQRNFDYSRDSPRESRFGRLRGRSASPGADGDGRYGFAEEGFGGHRYRSRSRGDRRRRSGSRTRDWDRERVREHDRDRDYRRQENPRWEHDRAIVFTESGRWAKTPSGPPHKPETKIHRRSDATDETRNKGSLLSRMTKNGKPLVPTRSLASRITRDDDESNYGRLKDDDSAPREDSFQEPMKTKRDLASRITWSRDKGDDQDIGFNIRGTAPQAEGFSIRGAAGGS</sequence>
<dbReference type="Pfam" id="PF10309">
    <property type="entry name" value="NCBP3"/>
    <property type="match status" value="1"/>
</dbReference>
<feature type="compositionally biased region" description="Basic and acidic residues" evidence="1">
    <location>
        <begin position="315"/>
        <end position="336"/>
    </location>
</feature>
<dbReference type="PANTHER" id="PTHR16291">
    <property type="entry name" value="NUCLEAR CAP-BINDING PROTEIN SUBUNIT 3"/>
    <property type="match status" value="1"/>
</dbReference>
<organism evidence="2 3">
    <name type="scientific">Dendryphion nanum</name>
    <dbReference type="NCBI Taxonomy" id="256645"/>
    <lineage>
        <taxon>Eukaryota</taxon>
        <taxon>Fungi</taxon>
        <taxon>Dikarya</taxon>
        <taxon>Ascomycota</taxon>
        <taxon>Pezizomycotina</taxon>
        <taxon>Dothideomycetes</taxon>
        <taxon>Pleosporomycetidae</taxon>
        <taxon>Pleosporales</taxon>
        <taxon>Torulaceae</taxon>
        <taxon>Dendryphion</taxon>
    </lineage>
</organism>
<reference evidence="2" key="1">
    <citation type="journal article" date="2021" name="Nat. Commun.">
        <title>Genetic determinants of endophytism in the Arabidopsis root mycobiome.</title>
        <authorList>
            <person name="Mesny F."/>
            <person name="Miyauchi S."/>
            <person name="Thiergart T."/>
            <person name="Pickel B."/>
            <person name="Atanasova L."/>
            <person name="Karlsson M."/>
            <person name="Huettel B."/>
            <person name="Barry K.W."/>
            <person name="Haridas S."/>
            <person name="Chen C."/>
            <person name="Bauer D."/>
            <person name="Andreopoulos W."/>
            <person name="Pangilinan J."/>
            <person name="LaButti K."/>
            <person name="Riley R."/>
            <person name="Lipzen A."/>
            <person name="Clum A."/>
            <person name="Drula E."/>
            <person name="Henrissat B."/>
            <person name="Kohler A."/>
            <person name="Grigoriev I.V."/>
            <person name="Martin F.M."/>
            <person name="Hacquard S."/>
        </authorList>
    </citation>
    <scope>NUCLEOTIDE SEQUENCE</scope>
    <source>
        <strain evidence="2">MPI-CAGE-CH-0243</strain>
    </source>
</reference>
<evidence type="ECO:0000256" key="1">
    <source>
        <dbReference type="SAM" id="MobiDB-lite"/>
    </source>
</evidence>
<dbReference type="InterPro" id="IPR019416">
    <property type="entry name" value="NCBP3"/>
</dbReference>
<dbReference type="GO" id="GO:0005634">
    <property type="term" value="C:nucleus"/>
    <property type="evidence" value="ECO:0007669"/>
    <property type="project" value="TreeGrafter"/>
</dbReference>
<dbReference type="GO" id="GO:0000340">
    <property type="term" value="F:RNA 7-methylguanosine cap binding"/>
    <property type="evidence" value="ECO:0007669"/>
    <property type="project" value="InterPro"/>
</dbReference>
<evidence type="ECO:0000313" key="2">
    <source>
        <dbReference type="EMBL" id="KAH7125171.1"/>
    </source>
</evidence>
<feature type="compositionally biased region" description="Basic and acidic residues" evidence="1">
    <location>
        <begin position="170"/>
        <end position="186"/>
    </location>
</feature>
<feature type="compositionally biased region" description="Polar residues" evidence="1">
    <location>
        <begin position="131"/>
        <end position="143"/>
    </location>
</feature>
<dbReference type="AlphaFoldDB" id="A0A9P9DV94"/>
<protein>
    <submittedName>
        <fullName evidence="2">Uncharacterized protein</fullName>
    </submittedName>
</protein>
<dbReference type="PANTHER" id="PTHR16291:SF0">
    <property type="entry name" value="NUCLEAR CAP-BINDING PROTEIN SUBUNIT 3"/>
    <property type="match status" value="1"/>
</dbReference>
<feature type="compositionally biased region" description="Basic and acidic residues" evidence="1">
    <location>
        <begin position="418"/>
        <end position="454"/>
    </location>
</feature>
<dbReference type="Proteomes" id="UP000700596">
    <property type="component" value="Unassembled WGS sequence"/>
</dbReference>
<keyword evidence="3" id="KW-1185">Reference proteome</keyword>
<evidence type="ECO:0000313" key="3">
    <source>
        <dbReference type="Proteomes" id="UP000700596"/>
    </source>
</evidence>
<feature type="region of interest" description="Disordered" evidence="1">
    <location>
        <begin position="156"/>
        <end position="336"/>
    </location>
</feature>